<dbReference type="Gene3D" id="3.40.50.2000">
    <property type="entry name" value="Glycogen Phosphorylase B"/>
    <property type="match status" value="2"/>
</dbReference>
<name>A0A9W6G1N4_9BACT</name>
<dbReference type="Proteomes" id="UP001144352">
    <property type="component" value="Unassembled WGS sequence"/>
</dbReference>
<dbReference type="EMBL" id="BSDS01000002">
    <property type="protein sequence ID" value="GLI39229.1"/>
    <property type="molecule type" value="Genomic_DNA"/>
</dbReference>
<comment type="caution">
    <text evidence="2">The sequence shown here is derived from an EMBL/GenBank/DDBJ whole genome shotgun (WGS) entry which is preliminary data.</text>
</comment>
<protein>
    <submittedName>
        <fullName evidence="2">Glycosyl transferase group 1</fullName>
    </submittedName>
</protein>
<keyword evidence="3" id="KW-1185">Reference proteome</keyword>
<dbReference type="RefSeq" id="WP_214185162.1">
    <property type="nucleotide sequence ID" value="NZ_BSDS01000002.1"/>
</dbReference>
<evidence type="ECO:0000313" key="3">
    <source>
        <dbReference type="Proteomes" id="UP001144352"/>
    </source>
</evidence>
<accession>A0A9W6G1N4</accession>
<proteinExistence type="predicted"/>
<dbReference type="Pfam" id="PF13439">
    <property type="entry name" value="Glyco_transf_4"/>
    <property type="match status" value="1"/>
</dbReference>
<feature type="domain" description="Glycosyltransferase subfamily 4-like N-terminal" evidence="1">
    <location>
        <begin position="19"/>
        <end position="177"/>
    </location>
</feature>
<gene>
    <name evidence="2" type="ORF">GHYDROH2_27300</name>
</gene>
<keyword evidence="2" id="KW-0808">Transferase</keyword>
<organism evidence="2 3">
    <name type="scientific">Geobacter hydrogenophilus</name>
    <dbReference type="NCBI Taxonomy" id="40983"/>
    <lineage>
        <taxon>Bacteria</taxon>
        <taxon>Pseudomonadati</taxon>
        <taxon>Thermodesulfobacteriota</taxon>
        <taxon>Desulfuromonadia</taxon>
        <taxon>Geobacterales</taxon>
        <taxon>Geobacteraceae</taxon>
        <taxon>Geobacter</taxon>
    </lineage>
</organism>
<dbReference type="InterPro" id="IPR028098">
    <property type="entry name" value="Glyco_trans_4-like_N"/>
</dbReference>
<dbReference type="Pfam" id="PF13692">
    <property type="entry name" value="Glyco_trans_1_4"/>
    <property type="match status" value="1"/>
</dbReference>
<evidence type="ECO:0000259" key="1">
    <source>
        <dbReference type="Pfam" id="PF13439"/>
    </source>
</evidence>
<dbReference type="GO" id="GO:0016757">
    <property type="term" value="F:glycosyltransferase activity"/>
    <property type="evidence" value="ECO:0007669"/>
    <property type="project" value="UniProtKB-ARBA"/>
</dbReference>
<dbReference type="SUPFAM" id="SSF53756">
    <property type="entry name" value="UDP-Glycosyltransferase/glycogen phosphorylase"/>
    <property type="match status" value="1"/>
</dbReference>
<dbReference type="PANTHER" id="PTHR12526">
    <property type="entry name" value="GLYCOSYLTRANSFERASE"/>
    <property type="match status" value="1"/>
</dbReference>
<dbReference type="AlphaFoldDB" id="A0A9W6G1N4"/>
<sequence>MTEKPLHILHLISTSGLLGAERVLLELASQSRRLGMNVTVAALKNSRNPNTELAEAARRAGLTTVVVPCGGRFDAGVIGTLAEVLRKSGAHIVHSHNYKSNYYARRAAALTGARWIVTNHGRRAGFKLLVYALLDALLVRKANRVVAVSPRIADQLAALGISRRVLSVIDNGVDFNRFENLPDKIDAGRSLGVSEDSYVIGTVGALTEEKGHCYLLQAVTSVRKSMPNAVCVLVGDGPERTRLEQMAREQGIAEAVVFAGKRDDVPSILPRFDLFVLPSLSEGLPMALLEAQAAKAPVIATNVGAIPSVIQNGITGRIVPSGDAPVLAEAIICSHDEADNTRHMALKGYERVKEHYSAEIMAQRYLEIYREMILTGGPKG</sequence>
<reference evidence="2" key="1">
    <citation type="submission" date="2022-12" db="EMBL/GenBank/DDBJ databases">
        <title>Reference genome sequencing for broad-spectrum identification of bacterial and archaeal isolates by mass spectrometry.</title>
        <authorList>
            <person name="Sekiguchi Y."/>
            <person name="Tourlousse D.M."/>
        </authorList>
    </citation>
    <scope>NUCLEOTIDE SEQUENCE</scope>
    <source>
        <strain evidence="2">H2</strain>
    </source>
</reference>
<evidence type="ECO:0000313" key="2">
    <source>
        <dbReference type="EMBL" id="GLI39229.1"/>
    </source>
</evidence>